<dbReference type="PRINTS" id="PR00039">
    <property type="entry name" value="HTHLYSR"/>
</dbReference>
<evidence type="ECO:0000313" key="6">
    <source>
        <dbReference type="EMBL" id="CTQ65307.1"/>
    </source>
</evidence>
<dbReference type="PANTHER" id="PTHR30537:SF26">
    <property type="entry name" value="GLYCINE CLEAVAGE SYSTEM TRANSCRIPTIONAL ACTIVATOR"/>
    <property type="match status" value="1"/>
</dbReference>
<accession>A0A0M7AKQ3</accession>
<dbReference type="Pfam" id="PF03466">
    <property type="entry name" value="LysR_substrate"/>
    <property type="match status" value="1"/>
</dbReference>
<dbReference type="Pfam" id="PF00126">
    <property type="entry name" value="HTH_1"/>
    <property type="match status" value="1"/>
</dbReference>
<dbReference type="GO" id="GO:0006351">
    <property type="term" value="P:DNA-templated transcription"/>
    <property type="evidence" value="ECO:0007669"/>
    <property type="project" value="TreeGrafter"/>
</dbReference>
<dbReference type="InterPro" id="IPR036388">
    <property type="entry name" value="WH-like_DNA-bd_sf"/>
</dbReference>
<dbReference type="OrthoDB" id="9813056at2"/>
<dbReference type="InterPro" id="IPR058163">
    <property type="entry name" value="LysR-type_TF_proteobact-type"/>
</dbReference>
<proteinExistence type="inferred from homology"/>
<organism evidence="6 7">
    <name type="scientific">Roseibium album</name>
    <dbReference type="NCBI Taxonomy" id="311410"/>
    <lineage>
        <taxon>Bacteria</taxon>
        <taxon>Pseudomonadati</taxon>
        <taxon>Pseudomonadota</taxon>
        <taxon>Alphaproteobacteria</taxon>
        <taxon>Hyphomicrobiales</taxon>
        <taxon>Stappiaceae</taxon>
        <taxon>Roseibium</taxon>
    </lineage>
</organism>
<dbReference type="GO" id="GO:0003700">
    <property type="term" value="F:DNA-binding transcription factor activity"/>
    <property type="evidence" value="ECO:0007669"/>
    <property type="project" value="InterPro"/>
</dbReference>
<keyword evidence="2" id="KW-0805">Transcription regulation</keyword>
<dbReference type="Proteomes" id="UP000049983">
    <property type="component" value="Unassembled WGS sequence"/>
</dbReference>
<comment type="similarity">
    <text evidence="1">Belongs to the LysR transcriptional regulatory family.</text>
</comment>
<dbReference type="PROSITE" id="PS50931">
    <property type="entry name" value="HTH_LYSR"/>
    <property type="match status" value="1"/>
</dbReference>
<dbReference type="InterPro" id="IPR000847">
    <property type="entry name" value="LysR_HTH_N"/>
</dbReference>
<evidence type="ECO:0000256" key="1">
    <source>
        <dbReference type="ARBA" id="ARBA00009437"/>
    </source>
</evidence>
<dbReference type="SUPFAM" id="SSF53850">
    <property type="entry name" value="Periplasmic binding protein-like II"/>
    <property type="match status" value="1"/>
</dbReference>
<evidence type="ECO:0000256" key="2">
    <source>
        <dbReference type="ARBA" id="ARBA00023015"/>
    </source>
</evidence>
<dbReference type="Gene3D" id="1.10.10.10">
    <property type="entry name" value="Winged helix-like DNA-binding domain superfamily/Winged helix DNA-binding domain"/>
    <property type="match status" value="1"/>
</dbReference>
<keyword evidence="7" id="KW-1185">Reference proteome</keyword>
<dbReference type="STRING" id="311410.LA5095_03350"/>
<protein>
    <submittedName>
        <fullName evidence="6">HTH-type transcriptional activator AmpR</fullName>
    </submittedName>
</protein>
<sequence length="305" mass="33480">MDWHTLPSLTSLRAFAAAAEYRNLTKAAAALNVTHSAISQQIRGLERRLGTRLVTRTQHGISLTSQGEHLSKGVLEAFAAMAALTETLSNAETMRPILVSATPMFASAFLMPRLSGYMDNNPNIELRIESTIEAVDLKPGGVDLAIRYGTGHWPGLQSQLLLPGCLTVVAARELIGDRTFSDPSDLLDFPLLQEHASVEFDLWLEKVGISPSAKRKVIRLPGNMLLDGIRRGDGIGATVPAFISDELKSGKLVALFDDPIPEIGYYLATLPGTCRPALVHFMRWLSQSTTEYEKTLYRWKTAHLL</sequence>
<dbReference type="EMBL" id="CXWC01000001">
    <property type="protein sequence ID" value="CTQ65307.1"/>
    <property type="molecule type" value="Genomic_DNA"/>
</dbReference>
<keyword evidence="3" id="KW-0238">DNA-binding</keyword>
<dbReference type="Gene3D" id="3.40.190.10">
    <property type="entry name" value="Periplasmic binding protein-like II"/>
    <property type="match status" value="2"/>
</dbReference>
<gene>
    <name evidence="6" type="primary">ampR_1</name>
    <name evidence="6" type="ORF">LA5096_00716</name>
</gene>
<dbReference type="InterPro" id="IPR036390">
    <property type="entry name" value="WH_DNA-bd_sf"/>
</dbReference>
<evidence type="ECO:0000256" key="4">
    <source>
        <dbReference type="ARBA" id="ARBA00023163"/>
    </source>
</evidence>
<feature type="domain" description="HTH lysR-type" evidence="5">
    <location>
        <begin position="7"/>
        <end position="64"/>
    </location>
</feature>
<dbReference type="GO" id="GO:0043565">
    <property type="term" value="F:sequence-specific DNA binding"/>
    <property type="evidence" value="ECO:0007669"/>
    <property type="project" value="TreeGrafter"/>
</dbReference>
<evidence type="ECO:0000256" key="3">
    <source>
        <dbReference type="ARBA" id="ARBA00023125"/>
    </source>
</evidence>
<name>A0A0M7AKQ3_9HYPH</name>
<dbReference type="InterPro" id="IPR005119">
    <property type="entry name" value="LysR_subst-bd"/>
</dbReference>
<evidence type="ECO:0000313" key="7">
    <source>
        <dbReference type="Proteomes" id="UP000049983"/>
    </source>
</evidence>
<dbReference type="PANTHER" id="PTHR30537">
    <property type="entry name" value="HTH-TYPE TRANSCRIPTIONAL REGULATOR"/>
    <property type="match status" value="1"/>
</dbReference>
<reference evidence="7" key="1">
    <citation type="submission" date="2015-07" db="EMBL/GenBank/DDBJ databases">
        <authorList>
            <person name="Rodrigo-Torres Lidia"/>
            <person name="Arahal R.David."/>
        </authorList>
    </citation>
    <scope>NUCLEOTIDE SEQUENCE [LARGE SCALE GENOMIC DNA]</scope>
    <source>
        <strain evidence="7">CECT 5096</strain>
    </source>
</reference>
<keyword evidence="4" id="KW-0804">Transcription</keyword>
<dbReference type="SUPFAM" id="SSF46785">
    <property type="entry name" value="Winged helix' DNA-binding domain"/>
    <property type="match status" value="1"/>
</dbReference>
<evidence type="ECO:0000259" key="5">
    <source>
        <dbReference type="PROSITE" id="PS50931"/>
    </source>
</evidence>
<dbReference type="AlphaFoldDB" id="A0A0M7AKQ3"/>